<sequence>MTSSSPSSARAAEPAKPSSPPPFPWVGLIALAAGTFLSVTGEMIPTGLLPEMSTSLGVTESQIGLLVSVFAFTVVLSSTALIHLTRRVPRHALLVAVIVVLGVSTGLGALAPNYELLVATRVLGGLAHGVFWAVVGAYAGHLVPKEQLARAVSVTIAGGTLAFVLGVPLSTALGHALGWRLAFGVLAAAMLLGAVVVWWKLPPVGREESHAAASGATGRDPSIVPVAIVCIAVGVIMAGHYAFYTYIAPFLIGEVGVPAGQLSILLLVYGVAGAIGLILTGSVFARRATTGLFVALTVSAAMVSVLALSAGWLPGALVAFFLWGTAFGMLPPLMQTRLLHAASPRIRDTANAFYTTAFNTGIGGGSALGALLLAEIGLGVLPWVYVCLAVVATSLLAADVLRTRRRESV</sequence>
<feature type="transmembrane region" description="Helical" evidence="6">
    <location>
        <begin position="91"/>
        <end position="110"/>
    </location>
</feature>
<keyword evidence="3 6" id="KW-0812">Transmembrane</keyword>
<evidence type="ECO:0000313" key="9">
    <source>
        <dbReference type="Proteomes" id="UP000266915"/>
    </source>
</evidence>
<dbReference type="InterPro" id="IPR011701">
    <property type="entry name" value="MFS"/>
</dbReference>
<feature type="transmembrane region" description="Helical" evidence="6">
    <location>
        <begin position="292"/>
        <end position="310"/>
    </location>
</feature>
<dbReference type="EMBL" id="RKHL01000001">
    <property type="protein sequence ID" value="ROR81034.1"/>
    <property type="molecule type" value="Genomic_DNA"/>
</dbReference>
<feature type="transmembrane region" description="Helical" evidence="6">
    <location>
        <begin position="116"/>
        <end position="139"/>
    </location>
</feature>
<comment type="subcellular location">
    <subcellularLocation>
        <location evidence="1">Cell membrane</location>
        <topology evidence="1">Multi-pass membrane protein</topology>
    </subcellularLocation>
</comment>
<dbReference type="Proteomes" id="UP000266915">
    <property type="component" value="Unassembled WGS sequence"/>
</dbReference>
<feature type="transmembrane region" description="Helical" evidence="6">
    <location>
        <begin position="264"/>
        <end position="285"/>
    </location>
</feature>
<feature type="domain" description="Major facilitator superfamily (MFS) profile" evidence="7">
    <location>
        <begin position="27"/>
        <end position="406"/>
    </location>
</feature>
<evidence type="ECO:0000256" key="4">
    <source>
        <dbReference type="ARBA" id="ARBA00022989"/>
    </source>
</evidence>
<accession>A0A3N2C149</accession>
<dbReference type="AlphaFoldDB" id="A0A3N2C149"/>
<name>A0A3N2C149_9MICO</name>
<evidence type="ECO:0000313" key="8">
    <source>
        <dbReference type="EMBL" id="ROR81034.1"/>
    </source>
</evidence>
<feature type="transmembrane region" description="Helical" evidence="6">
    <location>
        <begin position="222"/>
        <end position="244"/>
    </location>
</feature>
<evidence type="ECO:0000256" key="5">
    <source>
        <dbReference type="ARBA" id="ARBA00023136"/>
    </source>
</evidence>
<evidence type="ECO:0000256" key="1">
    <source>
        <dbReference type="ARBA" id="ARBA00004651"/>
    </source>
</evidence>
<dbReference type="RefSeq" id="WP_085510297.1">
    <property type="nucleotide sequence ID" value="NZ_FXAP01000001.1"/>
</dbReference>
<feature type="transmembrane region" description="Helical" evidence="6">
    <location>
        <begin position="23"/>
        <end position="43"/>
    </location>
</feature>
<feature type="transmembrane region" description="Helical" evidence="6">
    <location>
        <begin position="380"/>
        <end position="401"/>
    </location>
</feature>
<organism evidence="8 9">
    <name type="scientific">Plantibacter flavus</name>
    <dbReference type="NCBI Taxonomy" id="150123"/>
    <lineage>
        <taxon>Bacteria</taxon>
        <taxon>Bacillati</taxon>
        <taxon>Actinomycetota</taxon>
        <taxon>Actinomycetes</taxon>
        <taxon>Micrococcales</taxon>
        <taxon>Microbacteriaceae</taxon>
        <taxon>Plantibacter</taxon>
    </lineage>
</organism>
<protein>
    <submittedName>
        <fullName evidence="8">Putative MFS family arabinose efflux permease</fullName>
    </submittedName>
</protein>
<feature type="transmembrane region" description="Helical" evidence="6">
    <location>
        <begin position="63"/>
        <end position="84"/>
    </location>
</feature>
<evidence type="ECO:0000256" key="2">
    <source>
        <dbReference type="ARBA" id="ARBA00022475"/>
    </source>
</evidence>
<reference evidence="8 9" key="1">
    <citation type="submission" date="2018-11" db="EMBL/GenBank/DDBJ databases">
        <title>Sequencing the genomes of 1000 actinobacteria strains.</title>
        <authorList>
            <person name="Klenk H.-P."/>
        </authorList>
    </citation>
    <scope>NUCLEOTIDE SEQUENCE [LARGE SCALE GENOMIC DNA]</scope>
    <source>
        <strain evidence="8 9">DSM 14012</strain>
    </source>
</reference>
<dbReference type="InterPro" id="IPR050189">
    <property type="entry name" value="MFS_Efflux_Transporters"/>
</dbReference>
<feature type="transmembrane region" description="Helical" evidence="6">
    <location>
        <begin position="181"/>
        <end position="201"/>
    </location>
</feature>
<feature type="transmembrane region" description="Helical" evidence="6">
    <location>
        <begin position="353"/>
        <end position="374"/>
    </location>
</feature>
<feature type="transmembrane region" description="Helical" evidence="6">
    <location>
        <begin position="151"/>
        <end position="169"/>
    </location>
</feature>
<feature type="transmembrane region" description="Helical" evidence="6">
    <location>
        <begin position="316"/>
        <end position="333"/>
    </location>
</feature>
<evidence type="ECO:0000256" key="6">
    <source>
        <dbReference type="SAM" id="Phobius"/>
    </source>
</evidence>
<dbReference type="GO" id="GO:0005886">
    <property type="term" value="C:plasma membrane"/>
    <property type="evidence" value="ECO:0007669"/>
    <property type="project" value="UniProtKB-SubCell"/>
</dbReference>
<gene>
    <name evidence="8" type="ORF">EDD42_1081</name>
</gene>
<dbReference type="InterPro" id="IPR020846">
    <property type="entry name" value="MFS_dom"/>
</dbReference>
<dbReference type="SUPFAM" id="SSF103473">
    <property type="entry name" value="MFS general substrate transporter"/>
    <property type="match status" value="1"/>
</dbReference>
<dbReference type="PANTHER" id="PTHR43124:SF5">
    <property type="entry name" value="PURINE RIBONUCLEOSIDE EFFLUX PUMP NEPI"/>
    <property type="match status" value="1"/>
</dbReference>
<proteinExistence type="predicted"/>
<keyword evidence="9" id="KW-1185">Reference proteome</keyword>
<keyword evidence="5 6" id="KW-0472">Membrane</keyword>
<dbReference type="Pfam" id="PF07690">
    <property type="entry name" value="MFS_1"/>
    <property type="match status" value="1"/>
</dbReference>
<evidence type="ECO:0000256" key="3">
    <source>
        <dbReference type="ARBA" id="ARBA00022692"/>
    </source>
</evidence>
<dbReference type="PROSITE" id="PS50850">
    <property type="entry name" value="MFS"/>
    <property type="match status" value="1"/>
</dbReference>
<dbReference type="InterPro" id="IPR036259">
    <property type="entry name" value="MFS_trans_sf"/>
</dbReference>
<evidence type="ECO:0000259" key="7">
    <source>
        <dbReference type="PROSITE" id="PS50850"/>
    </source>
</evidence>
<keyword evidence="4 6" id="KW-1133">Transmembrane helix</keyword>
<comment type="caution">
    <text evidence="8">The sequence shown here is derived from an EMBL/GenBank/DDBJ whole genome shotgun (WGS) entry which is preliminary data.</text>
</comment>
<dbReference type="CDD" id="cd17324">
    <property type="entry name" value="MFS_NepI_like"/>
    <property type="match status" value="1"/>
</dbReference>
<dbReference type="Gene3D" id="1.20.1250.20">
    <property type="entry name" value="MFS general substrate transporter like domains"/>
    <property type="match status" value="1"/>
</dbReference>
<dbReference type="GO" id="GO:0022857">
    <property type="term" value="F:transmembrane transporter activity"/>
    <property type="evidence" value="ECO:0007669"/>
    <property type="project" value="InterPro"/>
</dbReference>
<dbReference type="PANTHER" id="PTHR43124">
    <property type="entry name" value="PURINE EFFLUX PUMP PBUE"/>
    <property type="match status" value="1"/>
</dbReference>
<keyword evidence="2" id="KW-1003">Cell membrane</keyword>